<accession>A0A9J9HAB3</accession>
<keyword evidence="4" id="KW-0804">Transcription</keyword>
<dbReference type="Gene3D" id="3.40.190.10">
    <property type="entry name" value="Periplasmic binding protein-like II"/>
    <property type="match status" value="2"/>
</dbReference>
<name>A0A9J9HAB3_RHIWR</name>
<evidence type="ECO:0000259" key="5">
    <source>
        <dbReference type="PROSITE" id="PS50931"/>
    </source>
</evidence>
<dbReference type="EMBL" id="CP000699">
    <property type="protein sequence ID" value="ABQ67898.1"/>
    <property type="molecule type" value="Genomic_DNA"/>
</dbReference>
<dbReference type="CDD" id="cd08462">
    <property type="entry name" value="PBP2_NodD"/>
    <property type="match status" value="1"/>
</dbReference>
<feature type="domain" description="HTH lysR-type" evidence="5">
    <location>
        <begin position="6"/>
        <end position="63"/>
    </location>
</feature>
<dbReference type="InterPro" id="IPR050389">
    <property type="entry name" value="LysR-type_TF"/>
</dbReference>
<evidence type="ECO:0000256" key="2">
    <source>
        <dbReference type="ARBA" id="ARBA00023015"/>
    </source>
</evidence>
<dbReference type="PANTHER" id="PTHR30118:SF6">
    <property type="entry name" value="HTH-TYPE TRANSCRIPTIONAL REGULATOR LEUO"/>
    <property type="match status" value="1"/>
</dbReference>
<evidence type="ECO:0000313" key="6">
    <source>
        <dbReference type="EMBL" id="ABQ67898.1"/>
    </source>
</evidence>
<dbReference type="PROSITE" id="PS50931">
    <property type="entry name" value="HTH_LYSR"/>
    <property type="match status" value="1"/>
</dbReference>
<dbReference type="Gene3D" id="1.10.10.10">
    <property type="entry name" value="Winged helix-like DNA-binding domain superfamily/Winged helix DNA-binding domain"/>
    <property type="match status" value="1"/>
</dbReference>
<dbReference type="InterPro" id="IPR036388">
    <property type="entry name" value="WH-like_DNA-bd_sf"/>
</dbReference>
<dbReference type="InterPro" id="IPR005119">
    <property type="entry name" value="LysR_subst-bd"/>
</dbReference>
<dbReference type="InterPro" id="IPR036390">
    <property type="entry name" value="WH_DNA-bd_sf"/>
</dbReference>
<gene>
    <name evidence="6" type="ordered locus">Swit_1535</name>
</gene>
<reference evidence="6 7" key="1">
    <citation type="journal article" date="2010" name="J. Bacteriol.">
        <title>Genome sequence of the dioxin-mineralizing bacterium Sphingomonas wittichii RW1.</title>
        <authorList>
            <person name="Miller T.R."/>
            <person name="Delcher A.L."/>
            <person name="Salzberg S.L."/>
            <person name="Saunders E."/>
            <person name="Detter J.C."/>
            <person name="Halden R.U."/>
        </authorList>
    </citation>
    <scope>NUCLEOTIDE SEQUENCE [LARGE SCALE GENOMIC DNA]</scope>
    <source>
        <strain evidence="7">DSM 6014 / CCUG 31198 / JCM 15750 / NBRC 105917 / EY 4224 / RW1</strain>
    </source>
</reference>
<sequence length="301" mass="33564">MRFQGLDLNLLVAFDTLAEHRSVSLAAEAMHLSQSAMSAALARLRAYFDDELLVPRGRTLVLTPRAEQLAPEVRDTLLRIHATIAHPAAFDPIETKREFTIVASDYVQAVLLEPFMRKAAHHAPGMRFRILPISQQGIDEFKRGVIDLIIVADSVILPEHPSQKLFEDEAKLICSADHPTIGDEISMEQFGTVGHVTTSLHHHRPGSLFDLMLLERSIARRIEIQVPAFSMMAGAVVGTERVAILHARLATSYARILPIKLLSLPFALPPIREVIQWHALRQRDRGLQWLLEALTSEAAAL</sequence>
<dbReference type="SUPFAM" id="SSF53850">
    <property type="entry name" value="Periplasmic binding protein-like II"/>
    <property type="match status" value="1"/>
</dbReference>
<dbReference type="InterPro" id="IPR000847">
    <property type="entry name" value="LysR_HTH_N"/>
</dbReference>
<evidence type="ECO:0000313" key="7">
    <source>
        <dbReference type="Proteomes" id="UP000001989"/>
    </source>
</evidence>
<evidence type="ECO:0000256" key="1">
    <source>
        <dbReference type="ARBA" id="ARBA00009437"/>
    </source>
</evidence>
<dbReference type="PANTHER" id="PTHR30118">
    <property type="entry name" value="HTH-TYPE TRANSCRIPTIONAL REGULATOR LEUO-RELATED"/>
    <property type="match status" value="1"/>
</dbReference>
<keyword evidence="3" id="KW-0238">DNA-binding</keyword>
<dbReference type="OrthoDB" id="8339333at2"/>
<proteinExistence type="inferred from homology"/>
<evidence type="ECO:0000256" key="4">
    <source>
        <dbReference type="ARBA" id="ARBA00023163"/>
    </source>
</evidence>
<dbReference type="Proteomes" id="UP000001989">
    <property type="component" value="Chromosome"/>
</dbReference>
<dbReference type="Pfam" id="PF03466">
    <property type="entry name" value="LysR_substrate"/>
    <property type="match status" value="1"/>
</dbReference>
<comment type="similarity">
    <text evidence="1">Belongs to the LysR transcriptional regulatory family.</text>
</comment>
<dbReference type="Pfam" id="PF00126">
    <property type="entry name" value="HTH_1"/>
    <property type="match status" value="1"/>
</dbReference>
<protein>
    <submittedName>
        <fullName evidence="6">Transcriptional regulator, LysR family</fullName>
    </submittedName>
</protein>
<keyword evidence="7" id="KW-1185">Reference proteome</keyword>
<keyword evidence="2" id="KW-0805">Transcription regulation</keyword>
<dbReference type="SUPFAM" id="SSF46785">
    <property type="entry name" value="Winged helix' DNA-binding domain"/>
    <property type="match status" value="1"/>
</dbReference>
<dbReference type="KEGG" id="swi:Swit_1535"/>
<dbReference type="AlphaFoldDB" id="A0A9J9HAB3"/>
<dbReference type="GO" id="GO:0003700">
    <property type="term" value="F:DNA-binding transcription factor activity"/>
    <property type="evidence" value="ECO:0007669"/>
    <property type="project" value="InterPro"/>
</dbReference>
<dbReference type="InterPro" id="IPR037416">
    <property type="entry name" value="NodD_PBP2"/>
</dbReference>
<evidence type="ECO:0000256" key="3">
    <source>
        <dbReference type="ARBA" id="ARBA00023125"/>
    </source>
</evidence>
<organism evidence="6 7">
    <name type="scientific">Rhizorhabdus wittichii (strain DSM 6014 / CCUG 31198 / JCM 15750 / NBRC 105917 / EY 4224 / RW1)</name>
    <name type="common">Sphingomonas wittichii</name>
    <dbReference type="NCBI Taxonomy" id="392499"/>
    <lineage>
        <taxon>Bacteria</taxon>
        <taxon>Pseudomonadati</taxon>
        <taxon>Pseudomonadota</taxon>
        <taxon>Alphaproteobacteria</taxon>
        <taxon>Sphingomonadales</taxon>
        <taxon>Sphingomonadaceae</taxon>
        <taxon>Rhizorhabdus</taxon>
    </lineage>
</organism>
<dbReference type="GO" id="GO:0003677">
    <property type="term" value="F:DNA binding"/>
    <property type="evidence" value="ECO:0007669"/>
    <property type="project" value="UniProtKB-KW"/>
</dbReference>